<evidence type="ECO:0000313" key="3">
    <source>
        <dbReference type="EMBL" id="EKF17415.1"/>
    </source>
</evidence>
<comment type="caution">
    <text evidence="3">The sequence shown here is derived from an EMBL/GenBank/DDBJ whole genome shotgun (WGS) entry which is preliminary data.</text>
</comment>
<dbReference type="SUPFAM" id="SSF55961">
    <property type="entry name" value="Bet v1-like"/>
    <property type="match status" value="1"/>
</dbReference>
<dbReference type="STRING" id="391937.NA2_17921"/>
<dbReference type="Proteomes" id="UP000006786">
    <property type="component" value="Unassembled WGS sequence"/>
</dbReference>
<evidence type="ECO:0000313" key="4">
    <source>
        <dbReference type="Proteomes" id="UP000006786"/>
    </source>
</evidence>
<protein>
    <submittedName>
        <fullName evidence="3">Activator of Hsp90 ATPase 1 family protein</fullName>
    </submittedName>
</protein>
<dbReference type="AlphaFoldDB" id="K2M8S7"/>
<dbReference type="CDD" id="cd07814">
    <property type="entry name" value="SRPBCC_CalC_Aha1-like"/>
    <property type="match status" value="1"/>
</dbReference>
<proteinExistence type="inferred from homology"/>
<evidence type="ECO:0000256" key="1">
    <source>
        <dbReference type="ARBA" id="ARBA00006817"/>
    </source>
</evidence>
<accession>K2M8S7</accession>
<name>K2M8S7_9HYPH</name>
<sequence length="162" mass="18515">MPDPSAKTLAGAEAPPALSLSRVFDAPRSLVFRLWSSPEHLARWWGPKDFSVPSVTMDFRENGAWRSCIRSPDGDEYWSSGVYREIDAPGRLIFTFRWEEDGALDTLVTVTFEEAREGSATRVTFHQTPFRNVEERDSHADGWGECLMRLEQYLDKQDGRTQ</sequence>
<organism evidence="3 4">
    <name type="scientific">Nitratireductor pacificus pht-3B</name>
    <dbReference type="NCBI Taxonomy" id="391937"/>
    <lineage>
        <taxon>Bacteria</taxon>
        <taxon>Pseudomonadati</taxon>
        <taxon>Pseudomonadota</taxon>
        <taxon>Alphaproteobacteria</taxon>
        <taxon>Hyphomicrobiales</taxon>
        <taxon>Phyllobacteriaceae</taxon>
        <taxon>Nitratireductor</taxon>
    </lineage>
</organism>
<comment type="similarity">
    <text evidence="1">Belongs to the AHA1 family.</text>
</comment>
<dbReference type="InterPro" id="IPR013538">
    <property type="entry name" value="ASHA1/2-like_C"/>
</dbReference>
<feature type="domain" description="Activator of Hsp90 ATPase homologue 1/2-like C-terminal" evidence="2">
    <location>
        <begin position="25"/>
        <end position="154"/>
    </location>
</feature>
<dbReference type="eggNOG" id="COG3832">
    <property type="taxonomic scope" value="Bacteria"/>
</dbReference>
<dbReference type="PATRIC" id="fig|391937.3.peg.3683"/>
<evidence type="ECO:0000259" key="2">
    <source>
        <dbReference type="Pfam" id="PF08327"/>
    </source>
</evidence>
<dbReference type="RefSeq" id="WP_008598537.1">
    <property type="nucleotide sequence ID" value="NZ_AMRM01000024.1"/>
</dbReference>
<keyword evidence="4" id="KW-1185">Reference proteome</keyword>
<dbReference type="OrthoDB" id="9805228at2"/>
<dbReference type="EMBL" id="AMRM01000024">
    <property type="protein sequence ID" value="EKF17415.1"/>
    <property type="molecule type" value="Genomic_DNA"/>
</dbReference>
<reference evidence="3 4" key="1">
    <citation type="journal article" date="2012" name="J. Bacteriol.">
        <title>Genome Sequence of Nitratireductor pacificus Type Strain pht-3B.</title>
        <authorList>
            <person name="Lai Q."/>
            <person name="Li G."/>
            <person name="Shao Z."/>
        </authorList>
    </citation>
    <scope>NUCLEOTIDE SEQUENCE [LARGE SCALE GENOMIC DNA]</scope>
    <source>
        <strain evidence="4">pht-3B</strain>
    </source>
</reference>
<gene>
    <name evidence="3" type="ORF">NA2_17921</name>
</gene>
<dbReference type="Gene3D" id="3.30.530.20">
    <property type="match status" value="1"/>
</dbReference>
<dbReference type="InterPro" id="IPR023393">
    <property type="entry name" value="START-like_dom_sf"/>
</dbReference>
<dbReference type="Pfam" id="PF08327">
    <property type="entry name" value="AHSA1"/>
    <property type="match status" value="1"/>
</dbReference>